<feature type="compositionally biased region" description="Basic and acidic residues" evidence="6">
    <location>
        <begin position="758"/>
        <end position="767"/>
    </location>
</feature>
<dbReference type="RefSeq" id="WP_182596979.1">
    <property type="nucleotide sequence ID" value="NZ_JACIVA010000058.1"/>
</dbReference>
<dbReference type="AlphaFoldDB" id="A0A7W3YP79"/>
<feature type="compositionally biased region" description="Low complexity" evidence="6">
    <location>
        <begin position="784"/>
        <end position="795"/>
    </location>
</feature>
<evidence type="ECO:0000313" key="9">
    <source>
        <dbReference type="Proteomes" id="UP000517106"/>
    </source>
</evidence>
<sequence length="947" mass="102341">MNKKENAQLSRIAYRNQLKSHKKLYKSGKNWMAATLLTAGVIGGVAFAGNTNVHADATTPAQDTGTIEAPAQNSELQQAQADAQAQQKAIDNGNADLANQQQQLSNLQSQQTAAQQALDQAKQAQQQATANDPAVQQAQADYNKAQQQVNGQTTKVEEDNNAVQQAQSEVDKANAEAQQQQQEADQKVQQAQDTVKQSINQTVEKTKQDDQNKIAQLENQGKAQANQQLNDQISDANGQFTDAQNKVNDTNSQISNLQGQVQDLQNQQSSSQTDSNIKQVPNGYIDYSKSLLENVSRNNLWAPADMNANANGNIVEQNLYISPDNDKGNLNYANPNHGVNTSLSQYDNYYSTKFDGVNGKIGMTDAQKQELAILMMNQINHAREQRGLKPFTMTEQKYNQAQIRAAQPSAETLTHSENDIVSAFGQDQYENLAYIPFSGTTNMLSLLSDADSTLSSMLNADASSDWGHRENFLMDTGDLSYDAAFGIHLTSDGQYYVLTFDYDGPAHNNTPNMMDRIANYAAMGPITPSANTVDNSAKINNLNSQINNLKNALASQQAEYNQAQAKLQDLQAKKANVQFDLSQLTASQQDEYNKAKDDLANLDTWKSNQLANINENSIVKNAQSEATQIKNAANQKVKDAKNAFNNALSVKKQDEKDLKSLEQDLDAKQTKLDKAKAKVSANTAQAVKNAQAKLDSIKNQIKDLNNKIATTKANISQAQVLLAQANKKIQDLQNATNPSTPAKGDDNKGSETPTQPAKPDEGNKDHGTTPAKPSNPSKGDDKGTTTTPTKPSTPTKSDDNKNGETPTQPTTPAKPDTGNASISNQAGHKPAKSDSSEATKTATPDKPTIVLPTTGSESATSAGSQGQYINVVSKDTAKPQAGIEAPVVETINVSFGTKTEPMTREEYKAQQAKLPQTGNENSKAVIALGVLSGMFGLGLVAKSKKEF</sequence>
<feature type="compositionally biased region" description="Low complexity" evidence="6">
    <location>
        <begin position="175"/>
        <end position="192"/>
    </location>
</feature>
<feature type="region of interest" description="Disordered" evidence="6">
    <location>
        <begin position="259"/>
        <end position="280"/>
    </location>
</feature>
<dbReference type="PROSITE" id="PS50847">
    <property type="entry name" value="GRAM_POS_ANCHORING"/>
    <property type="match status" value="1"/>
</dbReference>
<dbReference type="NCBIfam" id="TIGR01167">
    <property type="entry name" value="LPXTG_anchor"/>
    <property type="match status" value="1"/>
</dbReference>
<comment type="caution">
    <text evidence="8">The sequence shown here is derived from an EMBL/GenBank/DDBJ whole genome shotgun (WGS) entry which is preliminary data.</text>
</comment>
<accession>A0A7W3YP79</accession>
<dbReference type="PANTHER" id="PTHR45615">
    <property type="entry name" value="MYOSIN HEAVY CHAIN, NON-MUSCLE"/>
    <property type="match status" value="1"/>
</dbReference>
<dbReference type="InterPro" id="IPR022263">
    <property type="entry name" value="KxYKxGKxW"/>
</dbReference>
<dbReference type="Pfam" id="PF19258">
    <property type="entry name" value="KxYKxGKxW_sig"/>
    <property type="match status" value="1"/>
</dbReference>
<keyword evidence="3" id="KW-0732">Signal</keyword>
<feature type="region of interest" description="Disordered" evidence="6">
    <location>
        <begin position="123"/>
        <end position="195"/>
    </location>
</feature>
<evidence type="ECO:0000256" key="3">
    <source>
        <dbReference type="ARBA" id="ARBA00022729"/>
    </source>
</evidence>
<reference evidence="8 9" key="1">
    <citation type="submission" date="2020-07" db="EMBL/GenBank/DDBJ databases">
        <title>Description of Limosilactobacillus balticus sp. nov., Limosilactobacillus agrestis sp. nov., Limosilactobacillus albertensis sp. nov., Limosilactobacillus rudii sp. nov., Limosilactobacillus fastidiosus sp. nov., five novel Limosilactobacillus species isolated from the vertebrate gastrointestinal tract, and proposal of 6 subspecies of Limosilactobacillus reuteri adapted to the gastrointestinal tract of specific vertebrate hosts.</title>
        <authorList>
            <person name="Li F."/>
            <person name="Cheng C."/>
            <person name="Zheng J."/>
            <person name="Quevedo R.M."/>
            <person name="Li J."/>
            <person name="Roos S."/>
            <person name="Gaenzle M.G."/>
            <person name="Walter J."/>
        </authorList>
    </citation>
    <scope>NUCLEOTIDE SEQUENCE [LARGE SCALE GENOMIC DNA]</scope>
    <source>
        <strain evidence="8 9">STM2_1</strain>
    </source>
</reference>
<protein>
    <submittedName>
        <fullName evidence="8">SEC10/PgrA surface exclusion domain-containing protein</fullName>
    </submittedName>
</protein>
<dbReference type="NCBIfam" id="TIGR04320">
    <property type="entry name" value="Surf_Exclu_PgrA"/>
    <property type="match status" value="1"/>
</dbReference>
<keyword evidence="1" id="KW-0134">Cell wall</keyword>
<evidence type="ECO:0000256" key="5">
    <source>
        <dbReference type="SAM" id="Coils"/>
    </source>
</evidence>
<evidence type="ECO:0000259" key="7">
    <source>
        <dbReference type="PROSITE" id="PS50847"/>
    </source>
</evidence>
<evidence type="ECO:0000256" key="2">
    <source>
        <dbReference type="ARBA" id="ARBA00022525"/>
    </source>
</evidence>
<name>A0A7W3YP79_9LACO</name>
<dbReference type="Proteomes" id="UP000517106">
    <property type="component" value="Unassembled WGS sequence"/>
</dbReference>
<gene>
    <name evidence="8" type="ORF">H5S09_10045</name>
</gene>
<feature type="region of interest" description="Disordered" evidence="6">
    <location>
        <begin position="734"/>
        <end position="864"/>
    </location>
</feature>
<evidence type="ECO:0000313" key="8">
    <source>
        <dbReference type="EMBL" id="MBB1098266.1"/>
    </source>
</evidence>
<feature type="compositionally biased region" description="Low complexity" evidence="6">
    <location>
        <begin position="853"/>
        <end position="864"/>
    </location>
</feature>
<evidence type="ECO:0000256" key="1">
    <source>
        <dbReference type="ARBA" id="ARBA00022512"/>
    </source>
</evidence>
<dbReference type="NCBIfam" id="TIGR03715">
    <property type="entry name" value="KxYKxGKxW"/>
    <property type="match status" value="1"/>
</dbReference>
<organism evidence="8 9">
    <name type="scientific">Limosilactobacillus rudii</name>
    <dbReference type="NCBI Taxonomy" id="2759755"/>
    <lineage>
        <taxon>Bacteria</taxon>
        <taxon>Bacillati</taxon>
        <taxon>Bacillota</taxon>
        <taxon>Bacilli</taxon>
        <taxon>Lactobacillales</taxon>
        <taxon>Lactobacillaceae</taxon>
        <taxon>Limosilactobacillus</taxon>
    </lineage>
</organism>
<keyword evidence="4" id="KW-0572">Peptidoglycan-anchor</keyword>
<feature type="compositionally biased region" description="Polar residues" evidence="6">
    <location>
        <begin position="134"/>
        <end position="154"/>
    </location>
</feature>
<feature type="compositionally biased region" description="Low complexity" evidence="6">
    <location>
        <begin position="259"/>
        <end position="275"/>
    </location>
</feature>
<proteinExistence type="predicted"/>
<dbReference type="Pfam" id="PF00746">
    <property type="entry name" value="Gram_pos_anchor"/>
    <property type="match status" value="1"/>
</dbReference>
<keyword evidence="5" id="KW-0175">Coiled coil</keyword>
<dbReference type="InterPro" id="IPR027607">
    <property type="entry name" value="Surf_Exclu_SEC10/PgrA"/>
</dbReference>
<feature type="domain" description="Gram-positive cocci surface proteins LPxTG" evidence="7">
    <location>
        <begin position="914"/>
        <end position="947"/>
    </location>
</feature>
<dbReference type="InterPro" id="IPR019931">
    <property type="entry name" value="LPXTG_anchor"/>
</dbReference>
<dbReference type="PANTHER" id="PTHR45615:SF66">
    <property type="entry name" value="CARD DOMAIN-CONTAINING PROTEIN"/>
    <property type="match status" value="1"/>
</dbReference>
<evidence type="ECO:0000256" key="4">
    <source>
        <dbReference type="ARBA" id="ARBA00023088"/>
    </source>
</evidence>
<keyword evidence="9" id="KW-1185">Reference proteome</keyword>
<feature type="coiled-coil region" evidence="5">
    <location>
        <begin position="539"/>
        <end position="587"/>
    </location>
</feature>
<dbReference type="EMBL" id="JACIVA010000058">
    <property type="protein sequence ID" value="MBB1098266.1"/>
    <property type="molecule type" value="Genomic_DNA"/>
</dbReference>
<evidence type="ECO:0000256" key="6">
    <source>
        <dbReference type="SAM" id="MobiDB-lite"/>
    </source>
</evidence>
<keyword evidence="2" id="KW-0964">Secreted</keyword>